<dbReference type="Pfam" id="PF25954">
    <property type="entry name" value="Beta-barrel_RND_2"/>
    <property type="match status" value="1"/>
</dbReference>
<dbReference type="InterPro" id="IPR045800">
    <property type="entry name" value="HMBD"/>
</dbReference>
<dbReference type="InterPro" id="IPR058792">
    <property type="entry name" value="Beta-barrel_RND_2"/>
</dbReference>
<dbReference type="Gene3D" id="2.40.50.320">
    <property type="entry name" value="Copper binding periplasmic protein CusF"/>
    <property type="match status" value="1"/>
</dbReference>
<dbReference type="InterPro" id="IPR058791">
    <property type="entry name" value="3HB_CusB"/>
</dbReference>
<dbReference type="InterPro" id="IPR042230">
    <property type="entry name" value="CusF_sf"/>
</dbReference>
<evidence type="ECO:0000259" key="6">
    <source>
        <dbReference type="Pfam" id="PF25919"/>
    </source>
</evidence>
<dbReference type="Gene3D" id="2.40.420.20">
    <property type="match status" value="1"/>
</dbReference>
<dbReference type="Pfam" id="PF19335">
    <property type="entry name" value="HMBD"/>
    <property type="match status" value="1"/>
</dbReference>
<dbReference type="Pfam" id="PF25869">
    <property type="entry name" value="3HB_CusB"/>
    <property type="match status" value="1"/>
</dbReference>
<feature type="domain" description="CusB-like barrel-sandwich hybrid" evidence="6">
    <location>
        <begin position="127"/>
        <end position="241"/>
    </location>
</feature>
<dbReference type="InterPro" id="IPR021647">
    <property type="entry name" value="CusF_Ec"/>
</dbReference>
<evidence type="ECO:0000259" key="8">
    <source>
        <dbReference type="Pfam" id="PF25975"/>
    </source>
</evidence>
<dbReference type="EMBL" id="CP020931">
    <property type="protein sequence ID" value="ARM84818.1"/>
    <property type="molecule type" value="Genomic_DNA"/>
</dbReference>
<dbReference type="GO" id="GO:0046914">
    <property type="term" value="F:transition metal ion binding"/>
    <property type="evidence" value="ECO:0007669"/>
    <property type="project" value="TreeGrafter"/>
</dbReference>
<evidence type="ECO:0000259" key="5">
    <source>
        <dbReference type="Pfam" id="PF25869"/>
    </source>
</evidence>
<dbReference type="InterPro" id="IPR051909">
    <property type="entry name" value="MFP_Cation_Efflux"/>
</dbReference>
<dbReference type="GeneID" id="77256701"/>
<dbReference type="Gene3D" id="2.40.30.170">
    <property type="match status" value="1"/>
</dbReference>
<dbReference type="GO" id="GO:0016020">
    <property type="term" value="C:membrane"/>
    <property type="evidence" value="ECO:0007669"/>
    <property type="project" value="InterPro"/>
</dbReference>
<dbReference type="GO" id="GO:0030288">
    <property type="term" value="C:outer membrane-bounded periplasmic space"/>
    <property type="evidence" value="ECO:0007669"/>
    <property type="project" value="TreeGrafter"/>
</dbReference>
<accession>A0A1W6KBL0</accession>
<dbReference type="Pfam" id="PF11604">
    <property type="entry name" value="CusF_Ec"/>
    <property type="match status" value="1"/>
</dbReference>
<evidence type="ECO:0000256" key="2">
    <source>
        <dbReference type="ARBA" id="ARBA00022448"/>
    </source>
</evidence>
<gene>
    <name evidence="9" type="primary">cusB</name>
    <name evidence="9" type="ORF">MARSALSMR5_02767</name>
</gene>
<evidence type="ECO:0000259" key="4">
    <source>
        <dbReference type="Pfam" id="PF19335"/>
    </source>
</evidence>
<keyword evidence="2" id="KW-0813">Transport</keyword>
<dbReference type="NCBIfam" id="TIGR01730">
    <property type="entry name" value="RND_mfp"/>
    <property type="match status" value="1"/>
</dbReference>
<feature type="domain" description="CusB-like beta-barrel" evidence="7">
    <location>
        <begin position="246"/>
        <end position="321"/>
    </location>
</feature>
<dbReference type="Proteomes" id="UP000193100">
    <property type="component" value="Chromosome"/>
</dbReference>
<dbReference type="Pfam" id="PF25975">
    <property type="entry name" value="CzcB_C"/>
    <property type="match status" value="1"/>
</dbReference>
<name>A0A1W6KBL0_9GAMM</name>
<feature type="domain" description="Heavy metal binding" evidence="4">
    <location>
        <begin position="47"/>
        <end position="73"/>
    </location>
</feature>
<organism evidence="9 10">
    <name type="scientific">Marinobacter salarius</name>
    <dbReference type="NCBI Taxonomy" id="1420917"/>
    <lineage>
        <taxon>Bacteria</taxon>
        <taxon>Pseudomonadati</taxon>
        <taxon>Pseudomonadota</taxon>
        <taxon>Gammaproteobacteria</taxon>
        <taxon>Pseudomonadales</taxon>
        <taxon>Marinobacteraceae</taxon>
        <taxon>Marinobacter</taxon>
    </lineage>
</organism>
<proteinExistence type="inferred from homology"/>
<dbReference type="STRING" id="1420917.AU15_14245"/>
<dbReference type="AlphaFoldDB" id="A0A1W6KBL0"/>
<evidence type="ECO:0000259" key="7">
    <source>
        <dbReference type="Pfam" id="PF25954"/>
    </source>
</evidence>
<dbReference type="RefSeq" id="WP_085681282.1">
    <property type="nucleotide sequence ID" value="NZ_CP020931.1"/>
</dbReference>
<feature type="domain" description="CzcB-like C-terminal circularly permuted SH3-like" evidence="8">
    <location>
        <begin position="331"/>
        <end position="389"/>
    </location>
</feature>
<comment type="similarity">
    <text evidence="1">Belongs to the membrane fusion protein (MFP) (TC 8.A.1) family.</text>
</comment>
<dbReference type="PANTHER" id="PTHR30097">
    <property type="entry name" value="CATION EFFLUX SYSTEM PROTEIN CUSB"/>
    <property type="match status" value="1"/>
</dbReference>
<feature type="domain" description="CusB-like three alpha-helical bundle" evidence="5">
    <location>
        <begin position="161"/>
        <end position="208"/>
    </location>
</feature>
<sequence>MRIALVAIVIAIGFGLGWLTSQQTMPMSESAGSGNPAEESSDSKPLYWVAPMDANYRRDKPGQSPMGMDLVPVYAEENSGRDDGGVTISAAVRANLGVRTQAVSRGAVSVPVRTVGYVTDDEDQLIHVHSRIAGWVEVLHVRSLGETVNRGEPLYEIYSPELVNAQQEFLMSERMSRGSQSGAAGGKLRALGMTDAQIANLKKTGKIRERITVFAPGSGYVAALPARAGMYVRPDTEIMAIGSRDTVWVIAEFFERQSGLVMAGQAVEFATPSMPGTRWEATIDYVYPELDAKTRTLRARVRVPNPEGRLRPNMFVNLTMDAPIGEDLLTIPRPALIQRSGSQHVLLAEEDGYFRPVPVKTGQEAGDRVVIREGLKEGQQVVVSAQFLIDSETSLEAAMLRLEPEEQNTAGMTDNSMGSMSGMDTNESAGPIQSRGVITEINTEKRKVTLNHEPIPALNWPSMTMGFSVAPEVTLDGLSKDDTVVFTLTPAGKGQQVTSITRPDSAHD</sequence>
<reference evidence="9 10" key="1">
    <citation type="submission" date="2017-04" db="EMBL/GenBank/DDBJ databases">
        <title>Genome Sequence of Marinobacter salarius strain SMR5 Isolated from a culture of the Diatom Skeletonema marinoi.</title>
        <authorList>
            <person name="Topel M."/>
            <person name="Pinder M.I.M."/>
            <person name="Johansson O.N."/>
            <person name="Kourtchenko O."/>
            <person name="Godhe A."/>
            <person name="Clarke A.K."/>
        </authorList>
    </citation>
    <scope>NUCLEOTIDE SEQUENCE [LARGE SCALE GENOMIC DNA]</scope>
    <source>
        <strain evidence="9 10">SMR5</strain>
    </source>
</reference>
<evidence type="ECO:0000313" key="9">
    <source>
        <dbReference type="EMBL" id="ARM84818.1"/>
    </source>
</evidence>
<feature type="region of interest" description="Disordered" evidence="3">
    <location>
        <begin position="25"/>
        <end position="44"/>
    </location>
</feature>
<dbReference type="GO" id="GO:0060003">
    <property type="term" value="P:copper ion export"/>
    <property type="evidence" value="ECO:0007669"/>
    <property type="project" value="TreeGrafter"/>
</dbReference>
<dbReference type="PANTHER" id="PTHR30097:SF15">
    <property type="entry name" value="CATION EFFLUX SYSTEM PROTEIN CUSB"/>
    <property type="match status" value="1"/>
</dbReference>
<protein>
    <submittedName>
        <fullName evidence="9">Cation efflux system protein CusB</fullName>
    </submittedName>
</protein>
<dbReference type="InterPro" id="IPR058790">
    <property type="entry name" value="BSH_CusB"/>
</dbReference>
<dbReference type="InterPro" id="IPR058649">
    <property type="entry name" value="CzcB_C"/>
</dbReference>
<dbReference type="SUPFAM" id="SSF111369">
    <property type="entry name" value="HlyD-like secretion proteins"/>
    <property type="match status" value="1"/>
</dbReference>
<evidence type="ECO:0000256" key="3">
    <source>
        <dbReference type="SAM" id="MobiDB-lite"/>
    </source>
</evidence>
<evidence type="ECO:0000313" key="10">
    <source>
        <dbReference type="Proteomes" id="UP000193100"/>
    </source>
</evidence>
<dbReference type="Pfam" id="PF25919">
    <property type="entry name" value="BSH_CusB"/>
    <property type="match status" value="1"/>
</dbReference>
<dbReference type="GO" id="GO:0022857">
    <property type="term" value="F:transmembrane transporter activity"/>
    <property type="evidence" value="ECO:0007669"/>
    <property type="project" value="InterPro"/>
</dbReference>
<dbReference type="FunFam" id="2.40.30.170:FF:000010">
    <property type="entry name" value="Efflux RND transporter periplasmic adaptor subunit"/>
    <property type="match status" value="1"/>
</dbReference>
<dbReference type="Gene3D" id="6.10.140.730">
    <property type="match status" value="1"/>
</dbReference>
<dbReference type="InterPro" id="IPR006143">
    <property type="entry name" value="RND_pump_MFP"/>
</dbReference>
<evidence type="ECO:0000256" key="1">
    <source>
        <dbReference type="ARBA" id="ARBA00009477"/>
    </source>
</evidence>
<dbReference type="GO" id="GO:0015679">
    <property type="term" value="P:plasma membrane copper ion transport"/>
    <property type="evidence" value="ECO:0007669"/>
    <property type="project" value="TreeGrafter"/>
</dbReference>